<name>A0A1I7T7T6_9PELO</name>
<feature type="signal peptide" evidence="1">
    <location>
        <begin position="1"/>
        <end position="20"/>
    </location>
</feature>
<accession>A0A1I7T7T6</accession>
<dbReference type="WBParaSite" id="Csp11.Scaffold535.g3252.t1">
    <property type="protein sequence ID" value="Csp11.Scaffold535.g3252.t1"/>
    <property type="gene ID" value="Csp11.Scaffold535.g3252"/>
</dbReference>
<dbReference type="AlphaFoldDB" id="A0A1I7T7T6"/>
<protein>
    <submittedName>
        <fullName evidence="3">C-type lectin domain-containing protein</fullName>
    </submittedName>
</protein>
<feature type="chain" id="PRO_5009307161" evidence="1">
    <location>
        <begin position="21"/>
        <end position="182"/>
    </location>
</feature>
<dbReference type="eggNOG" id="ENOG502TIYV">
    <property type="taxonomic scope" value="Eukaryota"/>
</dbReference>
<evidence type="ECO:0000313" key="3">
    <source>
        <dbReference type="WBParaSite" id="Csp11.Scaffold535.g3252.t1"/>
    </source>
</evidence>
<dbReference type="InterPro" id="IPR042312">
    <property type="entry name" value="F26C11.3-like"/>
</dbReference>
<keyword evidence="1" id="KW-0732">Signal</keyword>
<dbReference type="PANTHER" id="PTHR40289:SF1">
    <property type="entry name" value="SUSHI DOMAIN-CONTAINING PROTEIN"/>
    <property type="match status" value="1"/>
</dbReference>
<evidence type="ECO:0000313" key="2">
    <source>
        <dbReference type="Proteomes" id="UP000095282"/>
    </source>
</evidence>
<sequence length="182" mass="20323">MTPLMNLFFLLLVTTTLISCQTTPLDCGFLADSETFPSASGTFQYDGQCCNEAAVEYLDENDPGWRKNTSSKQGYLYDLYKGGYCNVSTTTTVSTTTEYENCFWLAYGRWSDKGCCNYEAVVYLNNTQSSWIDAQNRTSIVNDLEAKGYCLESTTSTMTSTTEETTTVPTTSTEEGKLYEKI</sequence>
<evidence type="ECO:0000256" key="1">
    <source>
        <dbReference type="SAM" id="SignalP"/>
    </source>
</evidence>
<proteinExistence type="predicted"/>
<dbReference type="PANTHER" id="PTHR40289">
    <property type="entry name" value="PROTEIN CBG04714"/>
    <property type="match status" value="1"/>
</dbReference>
<keyword evidence="2" id="KW-1185">Reference proteome</keyword>
<dbReference type="Proteomes" id="UP000095282">
    <property type="component" value="Unplaced"/>
</dbReference>
<organism evidence="2 3">
    <name type="scientific">Caenorhabditis tropicalis</name>
    <dbReference type="NCBI Taxonomy" id="1561998"/>
    <lineage>
        <taxon>Eukaryota</taxon>
        <taxon>Metazoa</taxon>
        <taxon>Ecdysozoa</taxon>
        <taxon>Nematoda</taxon>
        <taxon>Chromadorea</taxon>
        <taxon>Rhabditida</taxon>
        <taxon>Rhabditina</taxon>
        <taxon>Rhabditomorpha</taxon>
        <taxon>Rhabditoidea</taxon>
        <taxon>Rhabditidae</taxon>
        <taxon>Peloderinae</taxon>
        <taxon>Caenorhabditis</taxon>
    </lineage>
</organism>
<reference evidence="3" key="1">
    <citation type="submission" date="2016-11" db="UniProtKB">
        <authorList>
            <consortium name="WormBaseParasite"/>
        </authorList>
    </citation>
    <scope>IDENTIFICATION</scope>
</reference>